<reference evidence="2" key="1">
    <citation type="submission" date="2023-06" db="EMBL/GenBank/DDBJ databases">
        <title>Survivors Of The Sea: Transcriptome response of Skeletonema marinoi to long-term dormancy.</title>
        <authorList>
            <person name="Pinder M.I.M."/>
            <person name="Kourtchenko O."/>
            <person name="Robertson E.K."/>
            <person name="Larsson T."/>
            <person name="Maumus F."/>
            <person name="Osuna-Cruz C.M."/>
            <person name="Vancaester E."/>
            <person name="Stenow R."/>
            <person name="Vandepoele K."/>
            <person name="Ploug H."/>
            <person name="Bruchert V."/>
            <person name="Godhe A."/>
            <person name="Topel M."/>
        </authorList>
    </citation>
    <scope>NUCLEOTIDE SEQUENCE</scope>
    <source>
        <strain evidence="2">R05AC</strain>
    </source>
</reference>
<evidence type="ECO:0000313" key="2">
    <source>
        <dbReference type="EMBL" id="KAK1741800.1"/>
    </source>
</evidence>
<proteinExistence type="predicted"/>
<comment type="caution">
    <text evidence="2">The sequence shown here is derived from an EMBL/GenBank/DDBJ whole genome shotgun (WGS) entry which is preliminary data.</text>
</comment>
<feature type="compositionally biased region" description="Acidic residues" evidence="1">
    <location>
        <begin position="235"/>
        <end position="244"/>
    </location>
</feature>
<keyword evidence="3" id="KW-1185">Reference proteome</keyword>
<evidence type="ECO:0000313" key="3">
    <source>
        <dbReference type="Proteomes" id="UP001224775"/>
    </source>
</evidence>
<feature type="region of interest" description="Disordered" evidence="1">
    <location>
        <begin position="235"/>
        <end position="262"/>
    </location>
</feature>
<gene>
    <name evidence="2" type="ORF">QTG54_007373</name>
</gene>
<evidence type="ECO:0000256" key="1">
    <source>
        <dbReference type="SAM" id="MobiDB-lite"/>
    </source>
</evidence>
<protein>
    <submittedName>
        <fullName evidence="2">Uncharacterized protein</fullName>
    </submittedName>
</protein>
<name>A0AAD8YB25_9STRA</name>
<dbReference type="EMBL" id="JATAAI010000012">
    <property type="protein sequence ID" value="KAK1741800.1"/>
    <property type="molecule type" value="Genomic_DNA"/>
</dbReference>
<organism evidence="2 3">
    <name type="scientific">Skeletonema marinoi</name>
    <dbReference type="NCBI Taxonomy" id="267567"/>
    <lineage>
        <taxon>Eukaryota</taxon>
        <taxon>Sar</taxon>
        <taxon>Stramenopiles</taxon>
        <taxon>Ochrophyta</taxon>
        <taxon>Bacillariophyta</taxon>
        <taxon>Coscinodiscophyceae</taxon>
        <taxon>Thalassiosirophycidae</taxon>
        <taxon>Thalassiosirales</taxon>
        <taxon>Skeletonemataceae</taxon>
        <taxon>Skeletonema</taxon>
        <taxon>Skeletonema marinoi-dohrnii complex</taxon>
    </lineage>
</organism>
<feature type="region of interest" description="Disordered" evidence="1">
    <location>
        <begin position="187"/>
        <end position="217"/>
    </location>
</feature>
<accession>A0AAD8YB25</accession>
<feature type="region of interest" description="Disordered" evidence="1">
    <location>
        <begin position="301"/>
        <end position="325"/>
    </location>
</feature>
<sequence>MAGEGRSRIEAPVGSKDAMQPPANGTDAPPEGSHRPRSNQLHDLISIGEIETALSTSISSATESDGDTSLGIRLPLLLRWLTAVQPLATTSPSPKLDKSSESHTAASANSIALLEDVAAAHQDAENIEVLVSSLAPSICKEVVGKLPPMSRKKSDSAFLSRQNLVRQNQADCDVWDANVLDKALHRLSKQEQHKRKREGDQSAISDNKKQKSTSNDAYLEKMKTVIDVLEQDLKNDDEDMGMEQEEAKKSVETTSATNGRDDTLSSFIERASDDSHISSMRRVLHELILLVKSSLNTNEDEVAASNTDEDGHRDSTQIRGASKSPWISTKPDSILAETDTIISSSGIGGFALPVLISALMHHAPILRYRHVACALCRAAVPQSPTLIMHMAANCPAASSCLLRGCIDAFLFGRKYQSSVQCSSLGEEEDVDEKTVNIIHTSIASAEALASLSRREACNVVRVIRECGNHVMSSLVIKILLDIDEAEAASFIVEILSSSLDTPTIVSSKDINQARRQSITKSRLLPLNQRLIHNKQLQGEKQARACNLQVDTLPEELLKDQTITEAALRCMSRCIMQQSRTVEEQFCLGNASLYIRSYALLTYFITDRESTSKFGSIFEDATSAIHILSQFIIHTSSRLENQTKESTIDEFYTLLLCATLFTIIQTSASKAVCLTERAEKACLECLQLLLLHPVSMKTTVVAARVASFVKENNTMHLLRFSLQSTVNGVFPVRDEKIVTKSDVCHWLSSKFESGALELVQNKAMSIEYVLYDASVFIEKMSQNDAEQSDGLENNIIQAILNDPDKCRQLVGQSKVCDFIRGSAKWTCQKKAPHIPLVLPLALERLSRKLWADVAVGKKVSSNFMQFVLQLLYALYFLEEDPASPFGINPRTFPLKESLDFMDHLNHSNIADESNSGALMLQKTLKHYILHHCPDLIKTRERNKWLDRDSENISHQDCPVTPVMVCDAINDCIQKNTTDPTGVRAEKLFLASRSTYPSATVDIAAVGSILASSSNRYQPKIVSYVALCKDPLILMQARAAVWKCKGLRRMMIRVLFDLMSANECITMKDSASPSAALRHLTARDTVIFRCVLFVCASTSVLTSTHCDMCVSLMRSIASRRRGVIATLVMQGLPQSSVDFLVRFIPESFQDASELMSLLDEKDAIPLVERLVTASTALSICVANSSRGEVTAKNLLSASLDTFVDGFHLVIGPLGLPVSVFRDEDNGQDITLMCKEATFQIITTLSRINPRSSLRKDAIAYLTKIANLCKSENAAGGVSGAAALKRTNLLKGIWDRCDSSCKSLGGSLR</sequence>
<feature type="region of interest" description="Disordered" evidence="1">
    <location>
        <begin position="1"/>
        <end position="39"/>
    </location>
</feature>
<dbReference type="Proteomes" id="UP001224775">
    <property type="component" value="Unassembled WGS sequence"/>
</dbReference>